<dbReference type="PANTHER" id="PTHR43130">
    <property type="entry name" value="ARAC-FAMILY TRANSCRIPTIONAL REGULATOR"/>
    <property type="match status" value="1"/>
</dbReference>
<dbReference type="AlphaFoldDB" id="A0AA48KU57"/>
<dbReference type="PROSITE" id="PS01124">
    <property type="entry name" value="HTH_ARAC_FAMILY_2"/>
    <property type="match status" value="1"/>
</dbReference>
<proteinExistence type="predicted"/>
<keyword evidence="2" id="KW-0238">DNA-binding</keyword>
<organism evidence="5 6">
    <name type="scientific">Planctobacterium marinum</name>
    <dbReference type="NCBI Taxonomy" id="1631968"/>
    <lineage>
        <taxon>Bacteria</taxon>
        <taxon>Pseudomonadati</taxon>
        <taxon>Pseudomonadota</taxon>
        <taxon>Gammaproteobacteria</taxon>
        <taxon>Alteromonadales</taxon>
        <taxon>Alteromonadaceae</taxon>
        <taxon>Planctobacterium</taxon>
    </lineage>
</organism>
<accession>A0AA48KU57</accession>
<sequence length="313" mass="35254">MHRIGFVAYEGIQMLDLVGPLESFALIKQQGALAYETCVVGPSRKIASESGITIQCDYLLEEAPRFDTLVIPGGTGARTPEIKETLKPWLVQQFSQTARLICVCTGVFLVADLPQLHGMKVTTHWDYAEQLQRQYPHLKVSADSLFVQNDNFFSSAGVLSGIDLALHVIELDHGIQVAASAAQYLVTYLKRSGYQSQFSDPLKFQSIDNNRLKKAHQWLLDNLSKPITVSDFADSQGLSERHFNRLVKQHHNLSARHWLEHIRLEQAKIFLSRSSSSIKSVAFQVGYASADSFRRAFKRKFGIEPSAWRQNFS</sequence>
<dbReference type="Proteomes" id="UP001333710">
    <property type="component" value="Chromosome"/>
</dbReference>
<protein>
    <submittedName>
        <fullName evidence="5">Transcriptional regulator</fullName>
    </submittedName>
</protein>
<dbReference type="InterPro" id="IPR002818">
    <property type="entry name" value="DJ-1/PfpI"/>
</dbReference>
<dbReference type="KEGG" id="pmaw:MACH26_16310"/>
<dbReference type="Gene3D" id="3.40.50.880">
    <property type="match status" value="1"/>
</dbReference>
<evidence type="ECO:0000256" key="2">
    <source>
        <dbReference type="ARBA" id="ARBA00023125"/>
    </source>
</evidence>
<evidence type="ECO:0000256" key="3">
    <source>
        <dbReference type="ARBA" id="ARBA00023163"/>
    </source>
</evidence>
<dbReference type="Gene3D" id="1.10.10.60">
    <property type="entry name" value="Homeodomain-like"/>
    <property type="match status" value="1"/>
</dbReference>
<dbReference type="Pfam" id="PF01965">
    <property type="entry name" value="DJ-1_PfpI"/>
    <property type="match status" value="1"/>
</dbReference>
<dbReference type="SUPFAM" id="SSF52317">
    <property type="entry name" value="Class I glutamine amidotransferase-like"/>
    <property type="match status" value="1"/>
</dbReference>
<gene>
    <name evidence="5" type="ORF">MACH26_16310</name>
</gene>
<dbReference type="GO" id="GO:0043565">
    <property type="term" value="F:sequence-specific DNA binding"/>
    <property type="evidence" value="ECO:0007669"/>
    <property type="project" value="InterPro"/>
</dbReference>
<keyword evidence="1" id="KW-0805">Transcription regulation</keyword>
<evidence type="ECO:0000313" key="6">
    <source>
        <dbReference type="Proteomes" id="UP001333710"/>
    </source>
</evidence>
<feature type="domain" description="HTH araC/xylS-type" evidence="4">
    <location>
        <begin position="213"/>
        <end position="311"/>
    </location>
</feature>
<dbReference type="PRINTS" id="PR00032">
    <property type="entry name" value="HTHARAC"/>
</dbReference>
<reference evidence="5" key="1">
    <citation type="submission" date="2023-01" db="EMBL/GenBank/DDBJ databases">
        <title>Complete genome sequence of Planctobacterium marinum strain Dej080120_11.</title>
        <authorList>
            <person name="Ueki S."/>
            <person name="Maruyama F."/>
        </authorList>
    </citation>
    <scope>NUCLEOTIDE SEQUENCE</scope>
    <source>
        <strain evidence="5">Dej080120_11</strain>
    </source>
</reference>
<keyword evidence="6" id="KW-1185">Reference proteome</keyword>
<dbReference type="SMART" id="SM00342">
    <property type="entry name" value="HTH_ARAC"/>
    <property type="match status" value="1"/>
</dbReference>
<dbReference type="InterPro" id="IPR009057">
    <property type="entry name" value="Homeodomain-like_sf"/>
</dbReference>
<dbReference type="SUPFAM" id="SSF46689">
    <property type="entry name" value="Homeodomain-like"/>
    <property type="match status" value="2"/>
</dbReference>
<keyword evidence="3" id="KW-0804">Transcription</keyword>
<dbReference type="EMBL" id="AP027272">
    <property type="protein sequence ID" value="BDX06110.1"/>
    <property type="molecule type" value="Genomic_DNA"/>
</dbReference>
<evidence type="ECO:0000259" key="4">
    <source>
        <dbReference type="PROSITE" id="PS01124"/>
    </source>
</evidence>
<evidence type="ECO:0000313" key="5">
    <source>
        <dbReference type="EMBL" id="BDX06110.1"/>
    </source>
</evidence>
<dbReference type="InterPro" id="IPR052158">
    <property type="entry name" value="INH-QAR"/>
</dbReference>
<dbReference type="PANTHER" id="PTHR43130:SF3">
    <property type="entry name" value="HTH-TYPE TRANSCRIPTIONAL REGULATOR RV1931C"/>
    <property type="match status" value="1"/>
</dbReference>
<dbReference type="Pfam" id="PF12833">
    <property type="entry name" value="HTH_18"/>
    <property type="match status" value="1"/>
</dbReference>
<dbReference type="CDD" id="cd03137">
    <property type="entry name" value="GATase1_AraC_1"/>
    <property type="match status" value="1"/>
</dbReference>
<dbReference type="InterPro" id="IPR018060">
    <property type="entry name" value="HTH_AraC"/>
</dbReference>
<evidence type="ECO:0000256" key="1">
    <source>
        <dbReference type="ARBA" id="ARBA00023015"/>
    </source>
</evidence>
<name>A0AA48KU57_9ALTE</name>
<dbReference type="InterPro" id="IPR029062">
    <property type="entry name" value="Class_I_gatase-like"/>
</dbReference>
<dbReference type="InterPro" id="IPR020449">
    <property type="entry name" value="Tscrpt_reg_AraC-type_HTH"/>
</dbReference>
<dbReference type="GO" id="GO:0003700">
    <property type="term" value="F:DNA-binding transcription factor activity"/>
    <property type="evidence" value="ECO:0007669"/>
    <property type="project" value="InterPro"/>
</dbReference>
<dbReference type="RefSeq" id="WP_338292146.1">
    <property type="nucleotide sequence ID" value="NZ_AP027272.1"/>
</dbReference>